<dbReference type="AlphaFoldDB" id="A0A1I6J348"/>
<evidence type="ECO:0000256" key="1">
    <source>
        <dbReference type="SAM" id="SignalP"/>
    </source>
</evidence>
<dbReference type="SUPFAM" id="SSF54001">
    <property type="entry name" value="Cysteine proteinases"/>
    <property type="match status" value="1"/>
</dbReference>
<feature type="chain" id="PRO_5039053757" evidence="1">
    <location>
        <begin position="23"/>
        <end position="281"/>
    </location>
</feature>
<sequence>MKKIVRTTFILILLTGMMVSYHENQQTIQVKAASNTVTSKKAFIKALYNNMVKRKTSFQISYDGEWTDIYKDDIEGLLEEVYAINDAATSDDFDYLRGCVTGVSLSVSGNQYGSEFDISIEYSESKKQLDKVNKYVEKVLGQLDLSGKSRYKKVKLIHDYIVNHITYDLSEENYSAYAGLLKKTTVCQGYALLMYKMLTEAGVPCRYVTGNNHAWNLVKLGNKWYHIDATWDDPVSDKPVLRYTYFLTGSKSMDKSHSLDEIYSTEKFANKYPISKADYQA</sequence>
<organism evidence="3 4">
    <name type="scientific">Anaeromicropila populeti</name>
    <dbReference type="NCBI Taxonomy" id="37658"/>
    <lineage>
        <taxon>Bacteria</taxon>
        <taxon>Bacillati</taxon>
        <taxon>Bacillota</taxon>
        <taxon>Clostridia</taxon>
        <taxon>Lachnospirales</taxon>
        <taxon>Lachnospiraceae</taxon>
        <taxon>Anaeromicropila</taxon>
    </lineage>
</organism>
<dbReference type="GO" id="GO:0005737">
    <property type="term" value="C:cytoplasm"/>
    <property type="evidence" value="ECO:0007669"/>
    <property type="project" value="TreeGrafter"/>
</dbReference>
<evidence type="ECO:0000313" key="4">
    <source>
        <dbReference type="Proteomes" id="UP000199659"/>
    </source>
</evidence>
<dbReference type="PANTHER" id="PTHR46333:SF2">
    <property type="entry name" value="CYTOKINESIS PROTEIN 3"/>
    <property type="match status" value="1"/>
</dbReference>
<evidence type="ECO:0000313" key="3">
    <source>
        <dbReference type="EMBL" id="SFR72920.1"/>
    </source>
</evidence>
<dbReference type="PANTHER" id="PTHR46333">
    <property type="entry name" value="CYTOKINESIS PROTEIN 3"/>
    <property type="match status" value="1"/>
</dbReference>
<dbReference type="InterPro" id="IPR038765">
    <property type="entry name" value="Papain-like_cys_pep_sf"/>
</dbReference>
<feature type="signal peptide" evidence="1">
    <location>
        <begin position="1"/>
        <end position="22"/>
    </location>
</feature>
<protein>
    <submittedName>
        <fullName evidence="3">Transglutaminase-like superfamily protein</fullName>
    </submittedName>
</protein>
<accession>A0A1I6J348</accession>
<dbReference type="Gene3D" id="3.10.620.30">
    <property type="match status" value="1"/>
</dbReference>
<dbReference type="STRING" id="37658.SAMN05661086_01363"/>
<reference evidence="3 4" key="1">
    <citation type="submission" date="2016-10" db="EMBL/GenBank/DDBJ databases">
        <authorList>
            <person name="de Groot N.N."/>
        </authorList>
    </citation>
    <scope>NUCLEOTIDE SEQUENCE [LARGE SCALE GENOMIC DNA]</scope>
    <source>
        <strain evidence="3 4">743A</strain>
    </source>
</reference>
<dbReference type="InterPro" id="IPR002931">
    <property type="entry name" value="Transglutaminase-like"/>
</dbReference>
<keyword evidence="4" id="KW-1185">Reference proteome</keyword>
<dbReference type="EMBL" id="FOYZ01000004">
    <property type="protein sequence ID" value="SFR72920.1"/>
    <property type="molecule type" value="Genomic_DNA"/>
</dbReference>
<dbReference type="Pfam" id="PF01841">
    <property type="entry name" value="Transglut_core"/>
    <property type="match status" value="1"/>
</dbReference>
<gene>
    <name evidence="3" type="ORF">SAMN05661086_01363</name>
</gene>
<proteinExistence type="predicted"/>
<keyword evidence="1" id="KW-0732">Signal</keyword>
<evidence type="ECO:0000259" key="2">
    <source>
        <dbReference type="SMART" id="SM00460"/>
    </source>
</evidence>
<dbReference type="SMART" id="SM00460">
    <property type="entry name" value="TGc"/>
    <property type="match status" value="1"/>
</dbReference>
<feature type="domain" description="Transglutaminase-like" evidence="2">
    <location>
        <begin position="179"/>
        <end position="231"/>
    </location>
</feature>
<dbReference type="InterPro" id="IPR052557">
    <property type="entry name" value="CAP/Cytokinesis_protein"/>
</dbReference>
<dbReference type="Proteomes" id="UP000199659">
    <property type="component" value="Unassembled WGS sequence"/>
</dbReference>
<name>A0A1I6J348_9FIRM</name>
<dbReference type="RefSeq" id="WP_177214595.1">
    <property type="nucleotide sequence ID" value="NZ_FOYZ01000004.1"/>
</dbReference>